<dbReference type="AlphaFoldDB" id="A0A8H6X683"/>
<keyword evidence="3" id="KW-1185">Reference proteome</keyword>
<dbReference type="Gene3D" id="3.80.10.10">
    <property type="entry name" value="Ribonuclease Inhibitor"/>
    <property type="match status" value="1"/>
</dbReference>
<dbReference type="OrthoDB" id="3365698at2759"/>
<accession>A0A8H6X683</accession>
<name>A0A8H6X683_9AGAR</name>
<evidence type="ECO:0000313" key="3">
    <source>
        <dbReference type="Proteomes" id="UP000623467"/>
    </source>
</evidence>
<comment type="caution">
    <text evidence="2">The sequence shown here is derived from an EMBL/GenBank/DDBJ whole genome shotgun (WGS) entry which is preliminary data.</text>
</comment>
<organism evidence="2 3">
    <name type="scientific">Mycena sanguinolenta</name>
    <dbReference type="NCBI Taxonomy" id="230812"/>
    <lineage>
        <taxon>Eukaryota</taxon>
        <taxon>Fungi</taxon>
        <taxon>Dikarya</taxon>
        <taxon>Basidiomycota</taxon>
        <taxon>Agaricomycotina</taxon>
        <taxon>Agaricomycetes</taxon>
        <taxon>Agaricomycetidae</taxon>
        <taxon>Agaricales</taxon>
        <taxon>Marasmiineae</taxon>
        <taxon>Mycenaceae</taxon>
        <taxon>Mycena</taxon>
    </lineage>
</organism>
<dbReference type="Gene3D" id="1.20.1280.50">
    <property type="match status" value="1"/>
</dbReference>
<dbReference type="InterPro" id="IPR001810">
    <property type="entry name" value="F-box_dom"/>
</dbReference>
<evidence type="ECO:0000313" key="2">
    <source>
        <dbReference type="EMBL" id="KAF7335252.1"/>
    </source>
</evidence>
<dbReference type="PANTHER" id="PTHR38926:SF5">
    <property type="entry name" value="F-BOX AND LEUCINE-RICH REPEAT PROTEIN 6"/>
    <property type="match status" value="1"/>
</dbReference>
<evidence type="ECO:0000259" key="1">
    <source>
        <dbReference type="Pfam" id="PF12937"/>
    </source>
</evidence>
<sequence length="546" mass="63002">MVGSKVPSSHLLADSATIVQIRELLRSHSTPPDYILPLISELSQELVRYDDEISRWEDEISRIRPRLRQVESERTALNDYLVDCRSLLAPIRRMPTEVLVAIFALCADHPRDANDRRWKVVQRVAKQPLLILSQVCKRWHDVALKTPALWNTIVLGEFFYKHEIRTPEVIEKVLRQLKIVLDRGQNVPLHLVIEVDHPQLLELLARYSERWKTAEFIFSSSPIVRHLAGAKGRLPALETLTLHSLDSSREKRDHPFEAAPRLRSLRFSGTFLPSFEKPPLPQLDSVRCVDLDERDIAEVLVTMSRMAHGAAFRFAFYGTDRISLLDLPPISSHIIHLSVEIMETIEERDVIRILGHILASLTLPHLRDLSFRSEYFPSNLMNWPQTAFLDLARRSSFNNHLHSLHLWQIVIADTELITCLLALPVLESLAISDQRTTSYYAGVNHHLITDTLLSRLTLQPVSPPIIPRLRSLLCRTRLQFNDTVFLEFLLSRRVEQPSDVPPLICEMRSLPGRHRELDQAVAERVRELRVRQEVIVLFEVEVDKEF</sequence>
<dbReference type="Pfam" id="PF12937">
    <property type="entry name" value="F-box-like"/>
    <property type="match status" value="1"/>
</dbReference>
<dbReference type="InterPro" id="IPR032675">
    <property type="entry name" value="LRR_dom_sf"/>
</dbReference>
<reference evidence="2" key="1">
    <citation type="submission" date="2020-05" db="EMBL/GenBank/DDBJ databases">
        <title>Mycena genomes resolve the evolution of fungal bioluminescence.</title>
        <authorList>
            <person name="Tsai I.J."/>
        </authorList>
    </citation>
    <scope>NUCLEOTIDE SEQUENCE</scope>
    <source>
        <strain evidence="2">160909Yilan</strain>
    </source>
</reference>
<proteinExistence type="predicted"/>
<dbReference type="SUPFAM" id="SSF52047">
    <property type="entry name" value="RNI-like"/>
    <property type="match status" value="1"/>
</dbReference>
<feature type="domain" description="F-box" evidence="1">
    <location>
        <begin position="92"/>
        <end position="154"/>
    </location>
</feature>
<dbReference type="InterPro" id="IPR036047">
    <property type="entry name" value="F-box-like_dom_sf"/>
</dbReference>
<protein>
    <submittedName>
        <fullName evidence="2">F-box domain-containing protein</fullName>
    </submittedName>
</protein>
<dbReference type="PANTHER" id="PTHR38926">
    <property type="entry name" value="F-BOX DOMAIN CONTAINING PROTEIN, EXPRESSED"/>
    <property type="match status" value="1"/>
</dbReference>
<dbReference type="Proteomes" id="UP000623467">
    <property type="component" value="Unassembled WGS sequence"/>
</dbReference>
<gene>
    <name evidence="2" type="ORF">MSAN_02335700</name>
</gene>
<dbReference type="SUPFAM" id="SSF81383">
    <property type="entry name" value="F-box domain"/>
    <property type="match status" value="1"/>
</dbReference>
<dbReference type="EMBL" id="JACAZH010000041">
    <property type="protein sequence ID" value="KAF7335252.1"/>
    <property type="molecule type" value="Genomic_DNA"/>
</dbReference>